<dbReference type="GO" id="GO:0005737">
    <property type="term" value="C:cytoplasm"/>
    <property type="evidence" value="ECO:0007669"/>
    <property type="project" value="TreeGrafter"/>
</dbReference>
<dbReference type="AlphaFoldDB" id="A0AAE4JX96"/>
<dbReference type="Pfam" id="PF01926">
    <property type="entry name" value="MMR_HSR1"/>
    <property type="match status" value="1"/>
</dbReference>
<proteinExistence type="predicted"/>
<gene>
    <name evidence="2" type="ORF">RIF25_08865</name>
</gene>
<dbReference type="GO" id="GO:0005525">
    <property type="term" value="F:GTP binding"/>
    <property type="evidence" value="ECO:0007669"/>
    <property type="project" value="InterPro"/>
</dbReference>
<dbReference type="CDD" id="cd00880">
    <property type="entry name" value="Era_like"/>
    <property type="match status" value="1"/>
</dbReference>
<dbReference type="EMBL" id="JAVMIP010000007">
    <property type="protein sequence ID" value="MDS3860923.1"/>
    <property type="molecule type" value="Genomic_DNA"/>
</dbReference>
<protein>
    <submittedName>
        <fullName evidence="2">Era-like GTP-binding protein</fullName>
    </submittedName>
</protein>
<dbReference type="InterPro" id="IPR027417">
    <property type="entry name" value="P-loop_NTPase"/>
</dbReference>
<dbReference type="GO" id="GO:0030488">
    <property type="term" value="P:tRNA methylation"/>
    <property type="evidence" value="ECO:0007669"/>
    <property type="project" value="TreeGrafter"/>
</dbReference>
<dbReference type="GO" id="GO:0002098">
    <property type="term" value="P:tRNA wobble uridine modification"/>
    <property type="evidence" value="ECO:0007669"/>
    <property type="project" value="TreeGrafter"/>
</dbReference>
<evidence type="ECO:0000313" key="3">
    <source>
        <dbReference type="Proteomes" id="UP001268256"/>
    </source>
</evidence>
<dbReference type="PANTHER" id="PTHR42714">
    <property type="entry name" value="TRNA MODIFICATION GTPASE GTPBP3"/>
    <property type="match status" value="1"/>
</dbReference>
<sequence length="394" mass="42821">MTAPLDGLAKVQACLQHLIAWHRHHHPDQEQIWGELVPLQEKLTYPVWQIAVLGQVSRGKSALINALLGQPQFPTGPTHGITLWPHSVRWQLELGGQTLAIDLTDTPGLDELAGEQRAAMAWEVAQQADLVLFVTAGPLNPVEINALKKLQELQVSLLFVANKQDLYLAWSKVDIDLQLQQAGLGQLITLEQILLVSAAPVAETGRELLPPNIQPLSTALTTWLTATAPKSRAQQVLRQTLSIEQHLGTALLEQPQPPLTSLWFMPLAGLGLVVCPWGLGDMVLGLGSSFGLLRWFCRFYGLPLTPPASGQAWQIILISTLGIGLLGQDSWAALLGEAEGNLTVWIAGIGTQIMAWAWGLSRLRQIIRTHVQQGYSGGSQGPGVLLKALETILN</sequence>
<evidence type="ECO:0000313" key="2">
    <source>
        <dbReference type="EMBL" id="MDS3860923.1"/>
    </source>
</evidence>
<organism evidence="2 3">
    <name type="scientific">Pseudocalidococcus azoricus BACA0444</name>
    <dbReference type="NCBI Taxonomy" id="2918990"/>
    <lineage>
        <taxon>Bacteria</taxon>
        <taxon>Bacillati</taxon>
        <taxon>Cyanobacteriota</taxon>
        <taxon>Cyanophyceae</taxon>
        <taxon>Acaryochloridales</taxon>
        <taxon>Thermosynechococcaceae</taxon>
        <taxon>Pseudocalidococcus</taxon>
        <taxon>Pseudocalidococcus azoricus</taxon>
    </lineage>
</organism>
<name>A0AAE4JX96_9CYAN</name>
<comment type="caution">
    <text evidence="2">The sequence shown here is derived from an EMBL/GenBank/DDBJ whole genome shotgun (WGS) entry which is preliminary data.</text>
</comment>
<dbReference type="RefSeq" id="WP_322878183.1">
    <property type="nucleotide sequence ID" value="NZ_JAVMIP010000007.1"/>
</dbReference>
<feature type="domain" description="G" evidence="1">
    <location>
        <begin position="49"/>
        <end position="163"/>
    </location>
</feature>
<dbReference type="InterPro" id="IPR006073">
    <property type="entry name" value="GTP-bd"/>
</dbReference>
<evidence type="ECO:0000259" key="1">
    <source>
        <dbReference type="Pfam" id="PF01926"/>
    </source>
</evidence>
<reference evidence="3" key="1">
    <citation type="submission" date="2023-07" db="EMBL/GenBank/DDBJ databases">
        <authorList>
            <person name="Luz R."/>
            <person name="Cordeiro R."/>
            <person name="Fonseca A."/>
            <person name="Goncalves V."/>
        </authorList>
    </citation>
    <scope>NUCLEOTIDE SEQUENCE [LARGE SCALE GENOMIC DNA]</scope>
    <source>
        <strain evidence="3">BACA0444</strain>
    </source>
</reference>
<dbReference type="PANTHER" id="PTHR42714:SF6">
    <property type="entry name" value="TRANSLATION INITIATION FACTOR IF-2"/>
    <property type="match status" value="1"/>
</dbReference>
<dbReference type="Proteomes" id="UP001268256">
    <property type="component" value="Unassembled WGS sequence"/>
</dbReference>
<dbReference type="PRINTS" id="PR00449">
    <property type="entry name" value="RASTRNSFRMNG"/>
</dbReference>
<keyword evidence="3" id="KW-1185">Reference proteome</keyword>
<accession>A0AAE4JX96</accession>
<dbReference type="SUPFAM" id="SSF52540">
    <property type="entry name" value="P-loop containing nucleoside triphosphate hydrolases"/>
    <property type="match status" value="1"/>
</dbReference>
<dbReference type="Gene3D" id="3.40.50.300">
    <property type="entry name" value="P-loop containing nucleotide triphosphate hydrolases"/>
    <property type="match status" value="1"/>
</dbReference>